<keyword evidence="2" id="KW-1185">Reference proteome</keyword>
<gene>
    <name evidence="1" type="ORF">M501DRAFT_1020484</name>
</gene>
<reference evidence="1" key="1">
    <citation type="journal article" date="2020" name="Stud. Mycol.">
        <title>101 Dothideomycetes genomes: a test case for predicting lifestyles and emergence of pathogens.</title>
        <authorList>
            <person name="Haridas S."/>
            <person name="Albert R."/>
            <person name="Binder M."/>
            <person name="Bloem J."/>
            <person name="Labutti K."/>
            <person name="Salamov A."/>
            <person name="Andreopoulos B."/>
            <person name="Baker S."/>
            <person name="Barry K."/>
            <person name="Bills G."/>
            <person name="Bluhm B."/>
            <person name="Cannon C."/>
            <person name="Castanera R."/>
            <person name="Culley D."/>
            <person name="Daum C."/>
            <person name="Ezra D."/>
            <person name="Gonzalez J."/>
            <person name="Henrissat B."/>
            <person name="Kuo A."/>
            <person name="Liang C."/>
            <person name="Lipzen A."/>
            <person name="Lutzoni F."/>
            <person name="Magnuson J."/>
            <person name="Mondo S."/>
            <person name="Nolan M."/>
            <person name="Ohm R."/>
            <person name="Pangilinan J."/>
            <person name="Park H.-J."/>
            <person name="Ramirez L."/>
            <person name="Alfaro M."/>
            <person name="Sun H."/>
            <person name="Tritt A."/>
            <person name="Yoshinaga Y."/>
            <person name="Zwiers L.-H."/>
            <person name="Turgeon B."/>
            <person name="Goodwin S."/>
            <person name="Spatafora J."/>
            <person name="Crous P."/>
            <person name="Grigoriev I."/>
        </authorList>
    </citation>
    <scope>NUCLEOTIDE SEQUENCE</scope>
    <source>
        <strain evidence="1">CBS 101060</strain>
    </source>
</reference>
<dbReference type="EMBL" id="MU006115">
    <property type="protein sequence ID" value="KAF2834686.1"/>
    <property type="molecule type" value="Genomic_DNA"/>
</dbReference>
<organism evidence="1 2">
    <name type="scientific">Patellaria atrata CBS 101060</name>
    <dbReference type="NCBI Taxonomy" id="1346257"/>
    <lineage>
        <taxon>Eukaryota</taxon>
        <taxon>Fungi</taxon>
        <taxon>Dikarya</taxon>
        <taxon>Ascomycota</taxon>
        <taxon>Pezizomycotina</taxon>
        <taxon>Dothideomycetes</taxon>
        <taxon>Dothideomycetes incertae sedis</taxon>
        <taxon>Patellariales</taxon>
        <taxon>Patellariaceae</taxon>
        <taxon>Patellaria</taxon>
    </lineage>
</organism>
<dbReference type="Proteomes" id="UP000799429">
    <property type="component" value="Unassembled WGS sequence"/>
</dbReference>
<sequence length="151" mass="17530">MARSSGSSLREQAIHQRSIGASPFVYWAMNIQEKLSTPLWAPLISADGKEKEWFVIYRLEYATVGKYIWEHVIANNTTWLPNEVAIFPEDKTKSPRKGDRLSVRAPHPIEIQTLEERMEETEKQECDRLLVGPVLDEDDWLWVENIMAWSS</sequence>
<proteinExistence type="predicted"/>
<accession>A0A9P4VJ16</accession>
<comment type="caution">
    <text evidence="1">The sequence shown here is derived from an EMBL/GenBank/DDBJ whole genome shotgun (WGS) entry which is preliminary data.</text>
</comment>
<evidence type="ECO:0000313" key="2">
    <source>
        <dbReference type="Proteomes" id="UP000799429"/>
    </source>
</evidence>
<protein>
    <submittedName>
        <fullName evidence="1">Uncharacterized protein</fullName>
    </submittedName>
</protein>
<dbReference type="AlphaFoldDB" id="A0A9P4VJ16"/>
<evidence type="ECO:0000313" key="1">
    <source>
        <dbReference type="EMBL" id="KAF2834686.1"/>
    </source>
</evidence>
<name>A0A9P4VJ16_9PEZI</name>